<feature type="compositionally biased region" description="Low complexity" evidence="1">
    <location>
        <begin position="90"/>
        <end position="102"/>
    </location>
</feature>
<accession>A0A931CG36</accession>
<dbReference type="Proteomes" id="UP000655366">
    <property type="component" value="Unassembled WGS sequence"/>
</dbReference>
<evidence type="ECO:0000313" key="4">
    <source>
        <dbReference type="EMBL" id="MBG0737932.1"/>
    </source>
</evidence>
<keyword evidence="2" id="KW-0812">Transmembrane</keyword>
<feature type="region of interest" description="Disordered" evidence="1">
    <location>
        <begin position="90"/>
        <end position="121"/>
    </location>
</feature>
<evidence type="ECO:0000259" key="3">
    <source>
        <dbReference type="Pfam" id="PF13699"/>
    </source>
</evidence>
<keyword evidence="2" id="KW-1133">Transmembrane helix</keyword>
<evidence type="ECO:0000256" key="2">
    <source>
        <dbReference type="SAM" id="Phobius"/>
    </source>
</evidence>
<keyword evidence="5" id="KW-1185">Reference proteome</keyword>
<proteinExistence type="predicted"/>
<evidence type="ECO:0000256" key="1">
    <source>
        <dbReference type="SAM" id="MobiDB-lite"/>
    </source>
</evidence>
<dbReference type="RefSeq" id="WP_196394878.1">
    <property type="nucleotide sequence ID" value="NZ_JADNYM010000001.1"/>
</dbReference>
<organism evidence="4 5">
    <name type="scientific">Arthrobacter terrae</name>
    <dbReference type="NCBI Taxonomy" id="2935737"/>
    <lineage>
        <taxon>Bacteria</taxon>
        <taxon>Bacillati</taxon>
        <taxon>Actinomycetota</taxon>
        <taxon>Actinomycetes</taxon>
        <taxon>Micrococcales</taxon>
        <taxon>Micrococcaceae</taxon>
        <taxon>Arthrobacter</taxon>
    </lineage>
</organism>
<dbReference type="AlphaFoldDB" id="A0A931CG36"/>
<protein>
    <submittedName>
        <fullName evidence="4">DUF4157 domain-containing protein</fullName>
    </submittedName>
</protein>
<comment type="caution">
    <text evidence="4">The sequence shown here is derived from an EMBL/GenBank/DDBJ whole genome shotgun (WGS) entry which is preliminary data.</text>
</comment>
<keyword evidence="2" id="KW-0472">Membrane</keyword>
<dbReference type="Pfam" id="PF13699">
    <property type="entry name" value="eCIS_core"/>
    <property type="match status" value="1"/>
</dbReference>
<dbReference type="EMBL" id="JADNYM010000001">
    <property type="protein sequence ID" value="MBG0737932.1"/>
    <property type="molecule type" value="Genomic_DNA"/>
</dbReference>
<name>A0A931CG36_9MICC</name>
<feature type="domain" description="eCIS core" evidence="3">
    <location>
        <begin position="15"/>
        <end position="92"/>
    </location>
</feature>
<dbReference type="InterPro" id="IPR025295">
    <property type="entry name" value="eCIS_core_dom"/>
</dbReference>
<reference evidence="4 5" key="1">
    <citation type="submission" date="2020-11" db="EMBL/GenBank/DDBJ databases">
        <title>Arthrobacter antarcticus sp. nov., isolated from Antarctic Soil.</title>
        <authorList>
            <person name="Li J."/>
        </authorList>
    </citation>
    <scope>NUCLEOTIDE SEQUENCE [LARGE SCALE GENOMIC DNA]</scope>
    <source>
        <strain evidence="4 5">Z1-20</strain>
    </source>
</reference>
<gene>
    <name evidence="4" type="ORF">IV500_00560</name>
</gene>
<sequence length="759" mass="80224">MLAYQDAEQKSEGRPLDTATKEHYERGLNSDLSGVRLHTDGPAQLSAAGLGAQAFTSGLHIIFGAGRFDPASLAGRHLLGHELAHVVQQQGGSAGSTATTADAEAEAERAASVAAAGSPTSVHADRAGRLRGFGGDIRTMSITPQFARSLTDAALAEQLQILGAHLAVLPAGAAEFEAARSNQSILQEEQVHRLVSGQTIFGVGSTVQHRHLRFQQGVLLSARHRLLQNIENLAQWRSLIVDRLPAEALQTQVLAQSASDLHATATTTGGLTAFSNWSADPNPYRRNVWEHQVRGQWRACTGCHELVRADQMAGDESHTGPAWLTPADRLSDAAGLNSSPIGMYSGITGESSARTLAAIAAIRPIVAPLGDQGYRIIPDDVFSLRSGLTPGQLKETILAKLDHRRWSYAELIRRIANGDISYLQLGPVLQDLLPSTDAEVQQAVKDDIASEHRWSILKIAGTIILALLSILFPPLVLALAAIQFTQGYNTFKTGSAYNLGIGANSVFTRDQQDSGTAMMASGVFNMTMAAVTVAGAAPGLLDTAATRAITTSDLAVAARLGQRALQGPIPEAELLLLQQPGLVGRVALRWADMRQFQVLYRGQTAATAEILSPVARSGGVAASRSMYDAMKAQGMSDLEIAGLTAKWNNQPVPSFSAPPGMAGQPLGGVGIPTTRLPNIAADFAQPTGVIYVLRIPKGLAIPVGKAGWGAQSALEQEWVIFHQLPNGMVVRQLPGNVAPPLQFDYPAAGPSLAVPPATP</sequence>
<evidence type="ECO:0000313" key="5">
    <source>
        <dbReference type="Proteomes" id="UP000655366"/>
    </source>
</evidence>
<feature type="transmembrane region" description="Helical" evidence="2">
    <location>
        <begin position="459"/>
        <end position="482"/>
    </location>
</feature>